<evidence type="ECO:0000313" key="3">
    <source>
        <dbReference type="Proteomes" id="UP000009235"/>
    </source>
</evidence>
<dbReference type="STRING" id="443218.AS9A_1186"/>
<feature type="compositionally biased region" description="Acidic residues" evidence="1">
    <location>
        <begin position="553"/>
        <end position="562"/>
    </location>
</feature>
<gene>
    <name evidence="2" type="ordered locus">AS9A_1186</name>
</gene>
<dbReference type="SUPFAM" id="SSF50939">
    <property type="entry name" value="Sialidases"/>
    <property type="match status" value="1"/>
</dbReference>
<protein>
    <submittedName>
        <fullName evidence="2">Uncharacterized protein</fullName>
    </submittedName>
</protein>
<evidence type="ECO:0000313" key="2">
    <source>
        <dbReference type="EMBL" id="AEF39638.1"/>
    </source>
</evidence>
<name>F6ERR1_HOYSD</name>
<accession>F6ERR1</accession>
<dbReference type="InterPro" id="IPR036278">
    <property type="entry name" value="Sialidase_sf"/>
</dbReference>
<dbReference type="AlphaFoldDB" id="F6ERR1"/>
<dbReference type="KEGG" id="asd:AS9A_1186"/>
<dbReference type="HOGENOM" id="CLU_364357_0_0_11"/>
<dbReference type="EMBL" id="CP002786">
    <property type="protein sequence ID" value="AEF39638.1"/>
    <property type="molecule type" value="Genomic_DNA"/>
</dbReference>
<proteinExistence type="predicted"/>
<dbReference type="Proteomes" id="UP000009235">
    <property type="component" value="Chromosome"/>
</dbReference>
<reference evidence="2 3" key="1">
    <citation type="journal article" date="2011" name="J. Bacteriol.">
        <title>Complete genome sequence of Amycolicicoccus subflavus DQS3-9A1T, an actinomycete isolated from crude oil-polluted soil.</title>
        <authorList>
            <person name="Cai M."/>
            <person name="Chen W.M."/>
            <person name="Nie Y."/>
            <person name="Chi C.Q."/>
            <person name="Wang Y.N."/>
            <person name="Tang Y.Q."/>
            <person name="Li G.Y."/>
            <person name="Wu X.L."/>
        </authorList>
    </citation>
    <scope>NUCLEOTIDE SEQUENCE [LARGE SCALE GENOMIC DNA]</scope>
    <source>
        <strain evidence="3">DSM 45089 / DQS3-9A1</strain>
    </source>
</reference>
<organism evidence="2 3">
    <name type="scientific">Hoyosella subflava (strain DSM 45089 / JCM 17490 / NBRC 109087 / DQS3-9A1)</name>
    <name type="common">Amycolicicoccus subflavus</name>
    <dbReference type="NCBI Taxonomy" id="443218"/>
    <lineage>
        <taxon>Bacteria</taxon>
        <taxon>Bacillati</taxon>
        <taxon>Actinomycetota</taxon>
        <taxon>Actinomycetes</taxon>
        <taxon>Mycobacteriales</taxon>
        <taxon>Hoyosellaceae</taxon>
        <taxon>Hoyosella</taxon>
    </lineage>
</organism>
<keyword evidence="3" id="KW-1185">Reference proteome</keyword>
<dbReference type="eggNOG" id="ENOG5032VKT">
    <property type="taxonomic scope" value="Bacteria"/>
</dbReference>
<feature type="region of interest" description="Disordered" evidence="1">
    <location>
        <begin position="546"/>
        <end position="578"/>
    </location>
</feature>
<evidence type="ECO:0000256" key="1">
    <source>
        <dbReference type="SAM" id="MobiDB-lite"/>
    </source>
</evidence>
<sequence>MLIAAVLTLAGCATPTEDPEVEAGEDPEVVESLRELPSEPVDVPGEWYRGDEYAGLGMDFLPPAEGVPFAFALNVAAPREAARPQVWLSDDGFGWFRADVAGDYNASFTGGLVGSTDVSGLIGVSFEDGALVSRVWRAFDRRDWHEVELPEDFARTYRVVTGAAAESRLLVAGTSVEKELGVAILDGDRTEHVRLPGIADREQRVIVDMAAHEDSAVILVQRGEEGAGGTFETYTSDDAGGTWSGPAAVVDDPAAFLSGMAWTGDRYVVTGGSRDPSTGGLIPAAWSSDDGAGWDAEVVPPPPEDSVFYVAEGVDTVLGRPAVRDGIAFVVASNDDSLRAGFYNRNAEGDWAFTGTSDLMDYPGVGGLTLSVNPDEQIAILSPFGTGQAVVGVHGRENAWRELERVGSIEQVAQVESLATVAGAADAERAFIKTLRVRYEVDGPNFSAIPERALFELTPERQVNEIPFDPPEVAELTDTVVGTSDPSDAVLLGSRFSPSRQRVEPRGWFRGGPDQPWEPAGGFGDVIDVKFNAVQRAADGWVAVGASRQAATEDPENPENPDDTARRASLWRSGDGRGWEDATALDEAEGEATGVCTLPDGLLLVVGYLLDGEVRVPAAWRDTEDGWERATAEILTSGTGELTGCATTGDGTVIGASTGGRNIVLRTEDGVQFEGVFRTEYGSSMSKPVSITGGFAAPGRFTSDNGSGPVVWLSSNGVRWTPWRIPSLTDGITRDVANFGDGIIVTMDSELGVPVHVVPQIDPAAE</sequence>